<dbReference type="InterPro" id="IPR029044">
    <property type="entry name" value="Nucleotide-diphossugar_trans"/>
</dbReference>
<reference evidence="3" key="1">
    <citation type="submission" date="2018-05" db="EMBL/GenBank/DDBJ databases">
        <authorList>
            <person name="Lanie J.A."/>
            <person name="Ng W.-L."/>
            <person name="Kazmierczak K.M."/>
            <person name="Andrzejewski T.M."/>
            <person name="Davidsen T.M."/>
            <person name="Wayne K.J."/>
            <person name="Tettelin H."/>
            <person name="Glass J.I."/>
            <person name="Rusch D."/>
            <person name="Podicherti R."/>
            <person name="Tsui H.-C.T."/>
            <person name="Winkler M.E."/>
        </authorList>
    </citation>
    <scope>NUCLEOTIDE SEQUENCE</scope>
</reference>
<dbReference type="PANTHER" id="PTHR32125:SF4">
    <property type="entry name" value="2-C-METHYL-D-ERYTHRITOL 4-PHOSPHATE CYTIDYLYLTRANSFERASE, CHLOROPLASTIC"/>
    <property type="match status" value="1"/>
</dbReference>
<dbReference type="PANTHER" id="PTHR32125">
    <property type="entry name" value="2-C-METHYL-D-ERYTHRITOL 4-PHOSPHATE CYTIDYLYLTRANSFERASE, CHLOROPLASTIC"/>
    <property type="match status" value="1"/>
</dbReference>
<dbReference type="InterPro" id="IPR018294">
    <property type="entry name" value="ISPD_synthase_CS"/>
</dbReference>
<sequence length="202" mass="22463">VLELSIKPLLDFSECLGVCVLVPAEDQYHKTLEIKNNPKVFLAEGGTSRIDSVSKGVKFWQQSELSYDYILIHDAARPCLRSSDVQQLLDSIDSEVDGVVLGIPCSDTIKKVSAEGSLVLNTLDRSKLWRAFTPQIFRKEVLQKNALEENIEKEFTDEASLVEANGGKLKMVKGFEDNIKLTFSEDLGLIKSILSSQGRLES</sequence>
<dbReference type="InterPro" id="IPR034683">
    <property type="entry name" value="IspD/TarI"/>
</dbReference>
<keyword evidence="2" id="KW-0548">Nucleotidyltransferase</keyword>
<dbReference type="CDD" id="cd02516">
    <property type="entry name" value="CDP-ME_synthetase"/>
    <property type="match status" value="1"/>
</dbReference>
<dbReference type="InterPro" id="IPR050088">
    <property type="entry name" value="IspD/TarI_cytidylyltransf_bact"/>
</dbReference>
<evidence type="ECO:0000313" key="3">
    <source>
        <dbReference type="EMBL" id="SUZ68283.1"/>
    </source>
</evidence>
<dbReference type="Pfam" id="PF01128">
    <property type="entry name" value="IspD"/>
    <property type="match status" value="1"/>
</dbReference>
<organism evidence="3">
    <name type="scientific">marine metagenome</name>
    <dbReference type="NCBI Taxonomy" id="408172"/>
    <lineage>
        <taxon>unclassified sequences</taxon>
        <taxon>metagenomes</taxon>
        <taxon>ecological metagenomes</taxon>
    </lineage>
</organism>
<evidence type="ECO:0000256" key="1">
    <source>
        <dbReference type="ARBA" id="ARBA00022679"/>
    </source>
</evidence>
<evidence type="ECO:0000256" key="2">
    <source>
        <dbReference type="ARBA" id="ARBA00022695"/>
    </source>
</evidence>
<dbReference type="EMBL" id="UINC01001036">
    <property type="protein sequence ID" value="SUZ68283.1"/>
    <property type="molecule type" value="Genomic_DNA"/>
</dbReference>
<accession>A0A381PS40</accession>
<name>A0A381PS40_9ZZZZ</name>
<dbReference type="Gene3D" id="3.90.550.10">
    <property type="entry name" value="Spore Coat Polysaccharide Biosynthesis Protein SpsA, Chain A"/>
    <property type="match status" value="1"/>
</dbReference>
<dbReference type="SUPFAM" id="SSF53448">
    <property type="entry name" value="Nucleotide-diphospho-sugar transferases"/>
    <property type="match status" value="1"/>
</dbReference>
<protein>
    <recommendedName>
        <fullName evidence="4">2-C-methyl-D-erythritol 4-phosphate cytidylyltransferase</fullName>
    </recommendedName>
</protein>
<dbReference type="GO" id="GO:0008299">
    <property type="term" value="P:isoprenoid biosynthetic process"/>
    <property type="evidence" value="ECO:0007669"/>
    <property type="project" value="InterPro"/>
</dbReference>
<feature type="non-terminal residue" evidence="3">
    <location>
        <position position="1"/>
    </location>
</feature>
<dbReference type="AlphaFoldDB" id="A0A381PS40"/>
<gene>
    <name evidence="3" type="ORF">METZ01_LOCUS21137</name>
</gene>
<dbReference type="PROSITE" id="PS01295">
    <property type="entry name" value="ISPD"/>
    <property type="match status" value="1"/>
</dbReference>
<keyword evidence="1" id="KW-0808">Transferase</keyword>
<dbReference type="GO" id="GO:0050518">
    <property type="term" value="F:2-C-methyl-D-erythritol 4-phosphate cytidylyltransferase activity"/>
    <property type="evidence" value="ECO:0007669"/>
    <property type="project" value="TreeGrafter"/>
</dbReference>
<proteinExistence type="predicted"/>
<evidence type="ECO:0008006" key="4">
    <source>
        <dbReference type="Google" id="ProtNLM"/>
    </source>
</evidence>